<evidence type="ECO:0000313" key="3">
    <source>
        <dbReference type="EMBL" id="KKY32152.1"/>
    </source>
</evidence>
<keyword evidence="2" id="KW-0408">Iron</keyword>
<dbReference type="Gene3D" id="2.120.10.80">
    <property type="entry name" value="Kelch-type beta propeller"/>
    <property type="match status" value="2"/>
</dbReference>
<proteinExistence type="predicted"/>
<keyword evidence="4" id="KW-1185">Reference proteome</keyword>
<dbReference type="AlphaFoldDB" id="A0A0G2FBY3"/>
<dbReference type="Proteomes" id="UP000034680">
    <property type="component" value="Unassembled WGS sequence"/>
</dbReference>
<comment type="caution">
    <text evidence="3">The sequence shown here is derived from an EMBL/GenBank/DDBJ whole genome shotgun (WGS) entry which is preliminary data.</text>
</comment>
<sequence length="421" mass="44877">MAEVAAGALAVEQVVSTGIQAGAAVAVARPAQPFKASLNRIATSPAEDTSLALARSHHTVTVIGDKAYIFGGEQSGGRLCNTDIHAISLPSDAKPDSDYACYPAFPLKEATTGELLVPSPRKGHAACARGKYVLIHGGSDEGGNPIDEDACLWLWDSETLRWAKVQATTQIGKELAPREGHSIFVEEKQDFLILHGGRTSASPGQVGETWLYDFDAVAWTQLPSSPMPPSSSAFVNNTLYSLTSESAVSGSVHFLNLGPNATERAKPDALKWEKIDFPVNPLAPGPSPRVGGALVPISTGYGRHFLVYLLGRSDTKGKEDEAHPYYSDIWSLQLPSHGFSLTTVKDAIRDYLPGHVDSGAFSWAEIDIVPTEQLEHEGKVHPGPRGFFGAGPCLDGKGVVFWGGVNAKGEKESDGWILKAQ</sequence>
<organism evidence="3 4">
    <name type="scientific">Diaporthe ampelina</name>
    <dbReference type="NCBI Taxonomy" id="1214573"/>
    <lineage>
        <taxon>Eukaryota</taxon>
        <taxon>Fungi</taxon>
        <taxon>Dikarya</taxon>
        <taxon>Ascomycota</taxon>
        <taxon>Pezizomycotina</taxon>
        <taxon>Sordariomycetes</taxon>
        <taxon>Sordariomycetidae</taxon>
        <taxon>Diaporthales</taxon>
        <taxon>Diaporthaceae</taxon>
        <taxon>Diaporthe</taxon>
    </lineage>
</organism>
<name>A0A0G2FBY3_9PEZI</name>
<protein>
    <submittedName>
        <fullName evidence="3">Putative kelch domain-containing protein</fullName>
    </submittedName>
</protein>
<dbReference type="PANTHER" id="PTHR47435">
    <property type="entry name" value="KELCH REPEAT PROTEIN (AFU_ORTHOLOGUE AFUA_5G12780)"/>
    <property type="match status" value="1"/>
</dbReference>
<gene>
    <name evidence="3" type="ORF">UCDDA912_g07886</name>
</gene>
<evidence type="ECO:0000313" key="4">
    <source>
        <dbReference type="Proteomes" id="UP000034680"/>
    </source>
</evidence>
<evidence type="ECO:0000256" key="2">
    <source>
        <dbReference type="ARBA" id="ARBA00023004"/>
    </source>
</evidence>
<dbReference type="Pfam" id="PF24681">
    <property type="entry name" value="Kelch_KLHDC2_KLHL20_DRC7"/>
    <property type="match status" value="1"/>
</dbReference>
<dbReference type="STRING" id="1214573.A0A0G2FBY3"/>
<dbReference type="EMBL" id="LCUC01000339">
    <property type="protein sequence ID" value="KKY32152.1"/>
    <property type="molecule type" value="Genomic_DNA"/>
</dbReference>
<dbReference type="OrthoDB" id="10250130at2759"/>
<reference evidence="3 4" key="2">
    <citation type="submission" date="2015-05" db="EMBL/GenBank/DDBJ databases">
        <authorList>
            <person name="Morales-Cruz A."/>
            <person name="Amrine K.C."/>
            <person name="Cantu D."/>
        </authorList>
    </citation>
    <scope>NUCLEOTIDE SEQUENCE [LARGE SCALE GENOMIC DNA]</scope>
    <source>
        <strain evidence="3">DA912</strain>
    </source>
</reference>
<dbReference type="SUPFAM" id="SSF117281">
    <property type="entry name" value="Kelch motif"/>
    <property type="match status" value="1"/>
</dbReference>
<keyword evidence="1" id="KW-0677">Repeat</keyword>
<dbReference type="GO" id="GO:0019760">
    <property type="term" value="P:glucosinolate metabolic process"/>
    <property type="evidence" value="ECO:0007669"/>
    <property type="project" value="UniProtKB-ARBA"/>
</dbReference>
<accession>A0A0G2FBY3</accession>
<dbReference type="InterPro" id="IPR015915">
    <property type="entry name" value="Kelch-typ_b-propeller"/>
</dbReference>
<reference evidence="3 4" key="1">
    <citation type="submission" date="2015-05" db="EMBL/GenBank/DDBJ databases">
        <title>Distinctive expansion of gene families associated with plant cell wall degradation and secondary metabolism in the genomes of grapevine trunk pathogens.</title>
        <authorList>
            <person name="Lawrence D.P."/>
            <person name="Travadon R."/>
            <person name="Rolshausen P.E."/>
            <person name="Baumgartner K."/>
        </authorList>
    </citation>
    <scope>NUCLEOTIDE SEQUENCE [LARGE SCALE GENOMIC DNA]</scope>
    <source>
        <strain evidence="3">DA912</strain>
    </source>
</reference>
<dbReference type="PANTHER" id="PTHR47435:SF10">
    <property type="entry name" value="TIP ELONGATION ABERRANT PROTEIN 3"/>
    <property type="match status" value="1"/>
</dbReference>
<evidence type="ECO:0000256" key="1">
    <source>
        <dbReference type="ARBA" id="ARBA00022737"/>
    </source>
</evidence>